<dbReference type="PANTHER" id="PTHR15615">
    <property type="match status" value="1"/>
</dbReference>
<reference evidence="6" key="1">
    <citation type="submission" date="2020-02" db="EMBL/GenBank/DDBJ databases">
        <authorList>
            <person name="Scholz U."/>
            <person name="Mascher M."/>
            <person name="Fiebig A."/>
        </authorList>
    </citation>
    <scope>NUCLEOTIDE SEQUENCE</scope>
</reference>
<evidence type="ECO:0000256" key="5">
    <source>
        <dbReference type="PIRNR" id="PIRNR027110"/>
    </source>
</evidence>
<dbReference type="GO" id="GO:0051301">
    <property type="term" value="P:cell division"/>
    <property type="evidence" value="ECO:0007669"/>
    <property type="project" value="UniProtKB-UniRule"/>
</dbReference>
<dbReference type="PIRSF" id="PIRSF027110">
    <property type="entry name" value="PREG"/>
    <property type="match status" value="1"/>
</dbReference>
<evidence type="ECO:0000256" key="4">
    <source>
        <dbReference type="ARBA" id="ARBA00023306"/>
    </source>
</evidence>
<evidence type="ECO:0000256" key="3">
    <source>
        <dbReference type="ARBA" id="ARBA00023127"/>
    </source>
</evidence>
<keyword evidence="2" id="KW-0132">Cell division</keyword>
<dbReference type="Proteomes" id="UP000663760">
    <property type="component" value="Chromosome 10"/>
</dbReference>
<dbReference type="InterPro" id="IPR013922">
    <property type="entry name" value="Cyclin_PHO80-like"/>
</dbReference>
<organism evidence="6 7">
    <name type="scientific">Spirodela intermedia</name>
    <name type="common">Intermediate duckweed</name>
    <dbReference type="NCBI Taxonomy" id="51605"/>
    <lineage>
        <taxon>Eukaryota</taxon>
        <taxon>Viridiplantae</taxon>
        <taxon>Streptophyta</taxon>
        <taxon>Embryophyta</taxon>
        <taxon>Tracheophyta</taxon>
        <taxon>Spermatophyta</taxon>
        <taxon>Magnoliopsida</taxon>
        <taxon>Liliopsida</taxon>
        <taxon>Araceae</taxon>
        <taxon>Lemnoideae</taxon>
        <taxon>Spirodela</taxon>
    </lineage>
</organism>
<dbReference type="AlphaFoldDB" id="A0A7I8L2R5"/>
<dbReference type="OrthoDB" id="337735at2759"/>
<dbReference type="Gene3D" id="1.10.472.10">
    <property type="entry name" value="Cyclin-like"/>
    <property type="match status" value="1"/>
</dbReference>
<name>A0A7I8L2R5_SPIIN</name>
<accession>A0A7I8L2R5</accession>
<evidence type="ECO:0000256" key="2">
    <source>
        <dbReference type="ARBA" id="ARBA00022618"/>
    </source>
</evidence>
<dbReference type="SUPFAM" id="SSF47954">
    <property type="entry name" value="Cyclin-like"/>
    <property type="match status" value="1"/>
</dbReference>
<dbReference type="PANTHER" id="PTHR15615:SF15">
    <property type="entry name" value="CYCLIN-U2-1"/>
    <property type="match status" value="1"/>
</dbReference>
<comment type="similarity">
    <text evidence="1">Belongs to the cyclin family. Cyclin U/P subfamily.</text>
</comment>
<dbReference type="Pfam" id="PF08613">
    <property type="entry name" value="Cyclin"/>
    <property type="match status" value="1"/>
</dbReference>
<keyword evidence="7" id="KW-1185">Reference proteome</keyword>
<keyword evidence="4" id="KW-0131">Cell cycle</keyword>
<dbReference type="InterPro" id="IPR036915">
    <property type="entry name" value="Cyclin-like_sf"/>
</dbReference>
<keyword evidence="3 5" id="KW-0195">Cyclin</keyword>
<gene>
    <name evidence="6" type="ORF">SI8410_10014276</name>
</gene>
<sequence>MSPSGLRADIFAVDGRDDPSPPLVISVLASLLERAIVRGERRGSREGEVEMSTQKASRISAFDCDLVLDMSIQSFLERIFRYTGAAPSVYVVAYVYIDRLCQRSPGLRVSRRNAHRLLVAGIMVASKFVEDRNYGNSYFARVGGLPLSELNRLEVNLLFLMGFRLHVSLSVFESYCRHLEREVSLGGGYQIERTLRFVCGGEATARERGRTEVDQAAGVL</sequence>
<evidence type="ECO:0000313" key="6">
    <source>
        <dbReference type="EMBL" id="CAA7403598.1"/>
    </source>
</evidence>
<evidence type="ECO:0000313" key="7">
    <source>
        <dbReference type="Proteomes" id="UP000663760"/>
    </source>
</evidence>
<dbReference type="InterPro" id="IPR012389">
    <property type="entry name" value="Cyclin_P/U"/>
</dbReference>
<proteinExistence type="inferred from homology"/>
<protein>
    <recommendedName>
        <fullName evidence="5">Cyclin</fullName>
    </recommendedName>
</protein>
<evidence type="ECO:0000256" key="1">
    <source>
        <dbReference type="ARBA" id="ARBA00007215"/>
    </source>
</evidence>
<dbReference type="EMBL" id="LR746273">
    <property type="protein sequence ID" value="CAA7403598.1"/>
    <property type="molecule type" value="Genomic_DNA"/>
</dbReference>
<dbReference type="GO" id="GO:0019901">
    <property type="term" value="F:protein kinase binding"/>
    <property type="evidence" value="ECO:0007669"/>
    <property type="project" value="UniProtKB-UniRule"/>
</dbReference>